<comment type="caution">
    <text evidence="2">The sequence shown here is derived from an EMBL/GenBank/DDBJ whole genome shotgun (WGS) entry which is preliminary data.</text>
</comment>
<dbReference type="InterPro" id="IPR001387">
    <property type="entry name" value="Cro/C1-type_HTH"/>
</dbReference>
<keyword evidence="3" id="KW-1185">Reference proteome</keyword>
<protein>
    <recommendedName>
        <fullName evidence="1">HTH cro/C1-type domain-containing protein</fullName>
    </recommendedName>
</protein>
<feature type="domain" description="HTH cro/C1-type" evidence="1">
    <location>
        <begin position="7"/>
        <end position="59"/>
    </location>
</feature>
<dbReference type="SUPFAM" id="SSF47413">
    <property type="entry name" value="lambda repressor-like DNA-binding domains"/>
    <property type="match status" value="1"/>
</dbReference>
<dbReference type="PROSITE" id="PS50943">
    <property type="entry name" value="HTH_CROC1"/>
    <property type="match status" value="1"/>
</dbReference>
<dbReference type="RefSeq" id="WP_010771685.1">
    <property type="nucleotide sequence ID" value="NZ_KB946333.1"/>
</dbReference>
<dbReference type="PATRIC" id="fig|1158612.3.peg.1546"/>
<dbReference type="STRING" id="317735.RU98_GL002214"/>
<dbReference type="eggNOG" id="COG1396">
    <property type="taxonomic scope" value="Bacteria"/>
</dbReference>
<gene>
    <name evidence="2" type="ORF">UC7_01558</name>
</gene>
<dbReference type="Pfam" id="PF01381">
    <property type="entry name" value="HTH_3"/>
    <property type="match status" value="1"/>
</dbReference>
<organism evidence="2 3">
    <name type="scientific">Enterococcus caccae ATCC BAA-1240</name>
    <dbReference type="NCBI Taxonomy" id="1158612"/>
    <lineage>
        <taxon>Bacteria</taxon>
        <taxon>Bacillati</taxon>
        <taxon>Bacillota</taxon>
        <taxon>Bacilli</taxon>
        <taxon>Lactobacillales</taxon>
        <taxon>Enterococcaceae</taxon>
        <taxon>Enterococcus</taxon>
    </lineage>
</organism>
<dbReference type="AlphaFoldDB" id="R3WCY2"/>
<dbReference type="EMBL" id="AJAU01000017">
    <property type="protein sequence ID" value="EOL45761.1"/>
    <property type="molecule type" value="Genomic_DNA"/>
</dbReference>
<proteinExistence type="predicted"/>
<evidence type="ECO:0000313" key="2">
    <source>
        <dbReference type="EMBL" id="EOL45761.1"/>
    </source>
</evidence>
<accession>R3WCY2</accession>
<dbReference type="SMART" id="SM00530">
    <property type="entry name" value="HTH_XRE"/>
    <property type="match status" value="1"/>
</dbReference>
<reference evidence="2 3" key="1">
    <citation type="submission" date="2013-02" db="EMBL/GenBank/DDBJ databases">
        <title>The Genome Sequence of Enterococcus caccae BAA-1240.</title>
        <authorList>
            <consortium name="The Broad Institute Genome Sequencing Platform"/>
            <consortium name="The Broad Institute Genome Sequencing Center for Infectious Disease"/>
            <person name="Earl A.M."/>
            <person name="Gilmore M.S."/>
            <person name="Lebreton F."/>
            <person name="Walker B."/>
            <person name="Young S.K."/>
            <person name="Zeng Q."/>
            <person name="Gargeya S."/>
            <person name="Fitzgerald M."/>
            <person name="Haas B."/>
            <person name="Abouelleil A."/>
            <person name="Alvarado L."/>
            <person name="Arachchi H.M."/>
            <person name="Berlin A.M."/>
            <person name="Chapman S.B."/>
            <person name="Dewar J."/>
            <person name="Goldberg J."/>
            <person name="Griggs A."/>
            <person name="Gujja S."/>
            <person name="Hansen M."/>
            <person name="Howarth C."/>
            <person name="Imamovic A."/>
            <person name="Larimer J."/>
            <person name="McCowan C."/>
            <person name="Murphy C."/>
            <person name="Neiman D."/>
            <person name="Pearson M."/>
            <person name="Priest M."/>
            <person name="Roberts A."/>
            <person name="Saif S."/>
            <person name="Shea T."/>
            <person name="Sisk P."/>
            <person name="Sykes S."/>
            <person name="Wortman J."/>
            <person name="Nusbaum C."/>
            <person name="Birren B."/>
        </authorList>
    </citation>
    <scope>NUCLEOTIDE SEQUENCE [LARGE SCALE GENOMIC DNA]</scope>
    <source>
        <strain evidence="2 3">ATCC BAA-1240</strain>
    </source>
</reference>
<dbReference type="GO" id="GO:0003677">
    <property type="term" value="F:DNA binding"/>
    <property type="evidence" value="ECO:0007669"/>
    <property type="project" value="InterPro"/>
</dbReference>
<dbReference type="OrthoDB" id="9805856at2"/>
<dbReference type="Gene3D" id="1.10.260.40">
    <property type="entry name" value="lambda repressor-like DNA-binding domains"/>
    <property type="match status" value="1"/>
</dbReference>
<dbReference type="CDD" id="cd00093">
    <property type="entry name" value="HTH_XRE"/>
    <property type="match status" value="1"/>
</dbReference>
<evidence type="ECO:0000259" key="1">
    <source>
        <dbReference type="PROSITE" id="PS50943"/>
    </source>
</evidence>
<dbReference type="InterPro" id="IPR010982">
    <property type="entry name" value="Lambda_DNA-bd_dom_sf"/>
</dbReference>
<name>R3WCY2_9ENTE</name>
<sequence>MTLFDRIKTLANKQGKSINDIEREMGYSKNTLYRLKRTNPSSETLEKIADHFKCSTDYLLGRVETPENYYFSDASIGSIKKIYEGKDSNYLNLIEKLQQLDDDEIQALSNMAEVMISKKNKS</sequence>
<evidence type="ECO:0000313" key="3">
    <source>
        <dbReference type="Proteomes" id="UP000013840"/>
    </source>
</evidence>
<dbReference type="Proteomes" id="UP000013840">
    <property type="component" value="Unassembled WGS sequence"/>
</dbReference>